<name>A0A268EIB3_9BACL</name>
<protein>
    <submittedName>
        <fullName evidence="1">Uncharacterized protein</fullName>
    </submittedName>
</protein>
<accession>A0A268EIB3</accession>
<comment type="caution">
    <text evidence="1">The sequence shown here is derived from an EMBL/GenBank/DDBJ whole genome shotgun (WGS) entry which is preliminary data.</text>
</comment>
<evidence type="ECO:0000313" key="2">
    <source>
        <dbReference type="Proteomes" id="UP000215596"/>
    </source>
</evidence>
<evidence type="ECO:0000313" key="1">
    <source>
        <dbReference type="EMBL" id="PAD72849.1"/>
    </source>
</evidence>
<dbReference type="AlphaFoldDB" id="A0A268EIB3"/>
<reference evidence="1 2" key="1">
    <citation type="submission" date="2017-07" db="EMBL/GenBank/DDBJ databases">
        <title>Isolation and whole genome analysis of endospore-forming bacteria from heroin.</title>
        <authorList>
            <person name="Kalinowski J."/>
            <person name="Ahrens B."/>
            <person name="Al-Dilaimi A."/>
            <person name="Winkler A."/>
            <person name="Wibberg D."/>
            <person name="Schleenbecker U."/>
            <person name="Ruckert C."/>
            <person name="Wolfel R."/>
            <person name="Grass G."/>
        </authorList>
    </citation>
    <scope>NUCLEOTIDE SEQUENCE [LARGE SCALE GENOMIC DNA]</scope>
    <source>
        <strain evidence="1 2">7537-G1</strain>
    </source>
</reference>
<dbReference type="RefSeq" id="WP_095267399.1">
    <property type="nucleotide sequence ID" value="NZ_NPBY01000074.1"/>
</dbReference>
<dbReference type="Proteomes" id="UP000215596">
    <property type="component" value="Unassembled WGS sequence"/>
</dbReference>
<dbReference type="EMBL" id="NPBY01000074">
    <property type="protein sequence ID" value="PAD72849.1"/>
    <property type="molecule type" value="Genomic_DNA"/>
</dbReference>
<sequence>MKTPKYIIKSNARSCLWYAAARDQVLEAHPDQDLIDLGKIALVVPTELVTMLGDKKLEKVYAPVHDLIQVNE</sequence>
<organism evidence="1 2">
    <name type="scientific">Paenibacillus campinasensis</name>
    <dbReference type="NCBI Taxonomy" id="66347"/>
    <lineage>
        <taxon>Bacteria</taxon>
        <taxon>Bacillati</taxon>
        <taxon>Bacillota</taxon>
        <taxon>Bacilli</taxon>
        <taxon>Bacillales</taxon>
        <taxon>Paenibacillaceae</taxon>
        <taxon>Paenibacillus</taxon>
    </lineage>
</organism>
<proteinExistence type="predicted"/>
<gene>
    <name evidence="1" type="ORF">CHH67_21315</name>
</gene>